<keyword evidence="1" id="KW-0812">Transmembrane</keyword>
<keyword evidence="1" id="KW-0472">Membrane</keyword>
<accession>A0A2W5SMR4</accession>
<gene>
    <name evidence="2" type="ORF">DI536_34340</name>
</gene>
<feature type="transmembrane region" description="Helical" evidence="1">
    <location>
        <begin position="69"/>
        <end position="89"/>
    </location>
</feature>
<keyword evidence="1" id="KW-1133">Transmembrane helix</keyword>
<comment type="caution">
    <text evidence="2">The sequence shown here is derived from an EMBL/GenBank/DDBJ whole genome shotgun (WGS) entry which is preliminary data.</text>
</comment>
<protein>
    <submittedName>
        <fullName evidence="2">ABC transporter permease</fullName>
    </submittedName>
</protein>
<dbReference type="Proteomes" id="UP000249061">
    <property type="component" value="Unassembled WGS sequence"/>
</dbReference>
<name>A0A2W5SMR4_9BACT</name>
<proteinExistence type="predicted"/>
<evidence type="ECO:0000313" key="2">
    <source>
        <dbReference type="EMBL" id="PZR04439.1"/>
    </source>
</evidence>
<feature type="transmembrane region" description="Helical" evidence="1">
    <location>
        <begin position="447"/>
        <end position="469"/>
    </location>
</feature>
<feature type="transmembrane region" description="Helical" evidence="1">
    <location>
        <begin position="286"/>
        <end position="306"/>
    </location>
</feature>
<reference evidence="2 3" key="1">
    <citation type="submission" date="2017-08" db="EMBL/GenBank/DDBJ databases">
        <title>Infants hospitalized years apart are colonized by the same room-sourced microbial strains.</title>
        <authorList>
            <person name="Brooks B."/>
            <person name="Olm M.R."/>
            <person name="Firek B.A."/>
            <person name="Baker R."/>
            <person name="Thomas B.C."/>
            <person name="Morowitz M.J."/>
            <person name="Banfield J.F."/>
        </authorList>
    </citation>
    <scope>NUCLEOTIDE SEQUENCE [LARGE SCALE GENOMIC DNA]</scope>
    <source>
        <strain evidence="2">S2_003_000_R2_14</strain>
    </source>
</reference>
<feature type="transmembrane region" description="Helical" evidence="1">
    <location>
        <begin position="36"/>
        <end position="57"/>
    </location>
</feature>
<feature type="transmembrane region" description="Helical" evidence="1">
    <location>
        <begin position="222"/>
        <end position="241"/>
    </location>
</feature>
<feature type="transmembrane region" description="Helical" evidence="1">
    <location>
        <begin position="396"/>
        <end position="416"/>
    </location>
</feature>
<organism evidence="2 3">
    <name type="scientific">Archangium gephyra</name>
    <dbReference type="NCBI Taxonomy" id="48"/>
    <lineage>
        <taxon>Bacteria</taxon>
        <taxon>Pseudomonadati</taxon>
        <taxon>Myxococcota</taxon>
        <taxon>Myxococcia</taxon>
        <taxon>Myxococcales</taxon>
        <taxon>Cystobacterineae</taxon>
        <taxon>Archangiaceae</taxon>
        <taxon>Archangium</taxon>
    </lineage>
</organism>
<evidence type="ECO:0000256" key="1">
    <source>
        <dbReference type="SAM" id="Phobius"/>
    </source>
</evidence>
<feature type="transmembrane region" description="Helical" evidence="1">
    <location>
        <begin position="150"/>
        <end position="173"/>
    </location>
</feature>
<feature type="transmembrane region" description="Helical" evidence="1">
    <location>
        <begin position="360"/>
        <end position="384"/>
    </location>
</feature>
<dbReference type="AlphaFoldDB" id="A0A2W5SMR4"/>
<feature type="transmembrane region" description="Helical" evidence="1">
    <location>
        <begin position="334"/>
        <end position="354"/>
    </location>
</feature>
<feature type="transmembrane region" description="Helical" evidence="1">
    <location>
        <begin position="185"/>
        <end position="210"/>
    </location>
</feature>
<dbReference type="EMBL" id="QFQP01000058">
    <property type="protein sequence ID" value="PZR04439.1"/>
    <property type="molecule type" value="Genomic_DNA"/>
</dbReference>
<feature type="transmembrane region" description="Helical" evidence="1">
    <location>
        <begin position="124"/>
        <end position="144"/>
    </location>
</feature>
<feature type="transmembrane region" description="Helical" evidence="1">
    <location>
        <begin position="261"/>
        <end position="280"/>
    </location>
</feature>
<evidence type="ECO:0000313" key="3">
    <source>
        <dbReference type="Proteomes" id="UP000249061"/>
    </source>
</evidence>
<sequence>MSTAAPDAFDRFGERLADTVNPIIVKEVRQGLRTRAFWLFFTLMLVANLFISLIFFATADSFSSNSGRAAFISFFVALGFVQFFVIPYASYRSMAREAEEETWVLLTLTGIGPRRILAGKLGSSVLQGVLYASAAAPFLLFSYFLNGIDLPTIVVGVVLAVGYQVFLVAVSVSMATLAESKLVRALLHFVLLGTLLWGLGFGIGGAAGLSEFAQKISSSSEFWLGALSLLFGVVTTGLLLFEAAAARLSLPTEDYARGPRLTYALQLLGAAGFFFWGWTISGDADVLTAGAVSISVYSTLVGLFVASDRDGMAKIHWAKGGRWSLLKPGGFRGFVLVLGSLFALCAGFAVLAFIQNTIHFGALMVLLGAPGYALLMLSLPVVIARAIPHPPWQTPAMIRLVFLGLIVLMSGVPPLIGEIVSEADDLFLNALNPVVGLVNLERQARDAVPFLGIVWGAALLAGFSALTSLRKRDLEWLA</sequence>